<evidence type="ECO:0000256" key="1">
    <source>
        <dbReference type="SAM" id="Phobius"/>
    </source>
</evidence>
<keyword evidence="1" id="KW-0472">Membrane</keyword>
<dbReference type="EMBL" id="CALTRL010005770">
    <property type="protein sequence ID" value="CAH7686084.1"/>
    <property type="molecule type" value="Genomic_DNA"/>
</dbReference>
<feature type="transmembrane region" description="Helical" evidence="1">
    <location>
        <begin position="39"/>
        <end position="63"/>
    </location>
</feature>
<comment type="caution">
    <text evidence="2">The sequence shown here is derived from an EMBL/GenBank/DDBJ whole genome shotgun (WGS) entry which is preliminary data.</text>
</comment>
<feature type="transmembrane region" description="Helical" evidence="1">
    <location>
        <begin position="148"/>
        <end position="167"/>
    </location>
</feature>
<feature type="transmembrane region" description="Helical" evidence="1">
    <location>
        <begin position="118"/>
        <end position="136"/>
    </location>
</feature>
<name>A0AAV0BIE3_PHAPC</name>
<dbReference type="AlphaFoldDB" id="A0AAV0BIE3"/>
<accession>A0AAV0BIE3</accession>
<evidence type="ECO:0000313" key="2">
    <source>
        <dbReference type="EMBL" id="CAH7686084.1"/>
    </source>
</evidence>
<feature type="transmembrane region" description="Helical" evidence="1">
    <location>
        <begin position="292"/>
        <end position="309"/>
    </location>
</feature>
<proteinExistence type="predicted"/>
<keyword evidence="1" id="KW-0812">Transmembrane</keyword>
<feature type="transmembrane region" description="Helical" evidence="1">
    <location>
        <begin position="187"/>
        <end position="206"/>
    </location>
</feature>
<dbReference type="Proteomes" id="UP001153365">
    <property type="component" value="Unassembled WGS sequence"/>
</dbReference>
<evidence type="ECO:0000313" key="3">
    <source>
        <dbReference type="Proteomes" id="UP001153365"/>
    </source>
</evidence>
<feature type="transmembrane region" description="Helical" evidence="1">
    <location>
        <begin position="249"/>
        <end position="272"/>
    </location>
</feature>
<feature type="transmembrane region" description="Helical" evidence="1">
    <location>
        <begin position="75"/>
        <end position="98"/>
    </location>
</feature>
<keyword evidence="3" id="KW-1185">Reference proteome</keyword>
<sequence length="371" mass="40435">MTGDLSSITKTLQKGLKLSEPKELQNGIHSSDVGGAWGAAYAIGTPVSALITGVCCSLAIEYFQKFPEDVPRIRGSVIVVVATTIVGLFIAIDLTYLRLVKNQAPPGGFEDVPWQDDAVALVCGICQLICSAYFGYSVYSVATKKKLVVAWYSLLMIVIFLATFFRAIFGLGTDWFDGAALCPKMTFMWLICSLLLDFSIAVTLLAHLRSPISSKVAVGNPYTPATVFPAPMNSSETNYKNRAPILNRFLTTILTTFSLTVTLMLSLLVLILTMHGTEFDPNYPKTTGIFTALRLLTTPTYAVTFLYTLNRRKPMGTARGFSVDANVGLYDAEIGGRINNSNQTGNKNESAQQIKGDLQKIKGNWVRFASS</sequence>
<gene>
    <name evidence="2" type="ORF">PPACK8108_LOCUS20688</name>
</gene>
<keyword evidence="1" id="KW-1133">Transmembrane helix</keyword>
<protein>
    <submittedName>
        <fullName evidence="2">Expressed protein</fullName>
    </submittedName>
</protein>
<organism evidence="2 3">
    <name type="scientific">Phakopsora pachyrhizi</name>
    <name type="common">Asian soybean rust disease fungus</name>
    <dbReference type="NCBI Taxonomy" id="170000"/>
    <lineage>
        <taxon>Eukaryota</taxon>
        <taxon>Fungi</taxon>
        <taxon>Dikarya</taxon>
        <taxon>Basidiomycota</taxon>
        <taxon>Pucciniomycotina</taxon>
        <taxon>Pucciniomycetes</taxon>
        <taxon>Pucciniales</taxon>
        <taxon>Phakopsoraceae</taxon>
        <taxon>Phakopsora</taxon>
    </lineage>
</organism>
<reference evidence="2" key="1">
    <citation type="submission" date="2022-06" db="EMBL/GenBank/DDBJ databases">
        <authorList>
            <consortium name="SYNGENTA / RWTH Aachen University"/>
        </authorList>
    </citation>
    <scope>NUCLEOTIDE SEQUENCE</scope>
</reference>